<dbReference type="GO" id="GO:0006552">
    <property type="term" value="P:L-leucine catabolic process"/>
    <property type="evidence" value="ECO:0007669"/>
    <property type="project" value="UniProtKB-UniPathway"/>
</dbReference>
<dbReference type="InterPro" id="IPR051047">
    <property type="entry name" value="AccD/PCCB"/>
</dbReference>
<feature type="domain" description="CoA carboxyltransferase C-terminal" evidence="10">
    <location>
        <begin position="362"/>
        <end position="607"/>
    </location>
</feature>
<keyword evidence="3" id="KW-0092">Biotin</keyword>
<reference evidence="11 12" key="1">
    <citation type="submission" date="2010-05" db="EMBL/GenBank/DDBJ databases">
        <title>The Genome Sequence of Thecamonas trahens ATCC 50062.</title>
        <authorList>
            <consortium name="The Broad Institute Genome Sequencing Platform"/>
            <person name="Russ C."/>
            <person name="Cuomo C."/>
            <person name="Shea T."/>
            <person name="Young S.K."/>
            <person name="Zeng Q."/>
            <person name="Koehrsen M."/>
            <person name="Haas B."/>
            <person name="Borodovsky M."/>
            <person name="Guigo R."/>
            <person name="Alvarado L."/>
            <person name="Berlin A."/>
            <person name="Bochicchio J."/>
            <person name="Borenstein D."/>
            <person name="Chapman S."/>
            <person name="Chen Z."/>
            <person name="Freedman E."/>
            <person name="Gellesch M."/>
            <person name="Goldberg J."/>
            <person name="Griggs A."/>
            <person name="Gujja S."/>
            <person name="Heilman E."/>
            <person name="Heiman D."/>
            <person name="Hepburn T."/>
            <person name="Howarth C."/>
            <person name="Jen D."/>
            <person name="Larson L."/>
            <person name="Mehta T."/>
            <person name="Park D."/>
            <person name="Pearson M."/>
            <person name="Roberts A."/>
            <person name="Saif S."/>
            <person name="Shenoy N."/>
            <person name="Sisk P."/>
            <person name="Stolte C."/>
            <person name="Sykes S."/>
            <person name="Thomson T."/>
            <person name="Walk T."/>
            <person name="White J."/>
            <person name="Yandava C."/>
            <person name="Burger G."/>
            <person name="Gray M.W."/>
            <person name="Holland P.W.H."/>
            <person name="King N."/>
            <person name="Lang F.B.F."/>
            <person name="Roger A.J."/>
            <person name="Ruiz-Trillo I."/>
            <person name="Lander E."/>
            <person name="Nusbaum C."/>
        </authorList>
    </citation>
    <scope>NUCLEOTIDE SEQUENCE [LARGE SCALE GENOMIC DNA]</scope>
    <source>
        <strain evidence="11 12">ATCC 50062</strain>
    </source>
</reference>
<dbReference type="AlphaFoldDB" id="A0A0L0DDE7"/>
<dbReference type="PROSITE" id="PS50989">
    <property type="entry name" value="COA_CT_CTER"/>
    <property type="match status" value="1"/>
</dbReference>
<comment type="catalytic activity">
    <reaction evidence="7">
        <text>butanoyl-CoA + hydrogencarbonate + ATP = (2S)-ethylmalonyl-CoA + ADP + phosphate + H(+)</text>
        <dbReference type="Rhea" id="RHEA:59520"/>
        <dbReference type="ChEBI" id="CHEBI:15378"/>
        <dbReference type="ChEBI" id="CHEBI:17544"/>
        <dbReference type="ChEBI" id="CHEBI:30616"/>
        <dbReference type="ChEBI" id="CHEBI:43474"/>
        <dbReference type="ChEBI" id="CHEBI:57371"/>
        <dbReference type="ChEBI" id="CHEBI:60909"/>
        <dbReference type="ChEBI" id="CHEBI:456216"/>
    </reaction>
    <physiologicalReaction direction="left-to-right" evidence="7">
        <dbReference type="Rhea" id="RHEA:59521"/>
    </physiologicalReaction>
</comment>
<evidence type="ECO:0000256" key="8">
    <source>
        <dbReference type="ARBA" id="ARBA00049495"/>
    </source>
</evidence>
<dbReference type="Proteomes" id="UP000054408">
    <property type="component" value="Unassembled WGS sequence"/>
</dbReference>
<dbReference type="InterPro" id="IPR001882">
    <property type="entry name" value="Biotin_BS"/>
</dbReference>
<dbReference type="eggNOG" id="KOG0540">
    <property type="taxonomic scope" value="Eukaryota"/>
</dbReference>
<evidence type="ECO:0000259" key="9">
    <source>
        <dbReference type="PROSITE" id="PS50980"/>
    </source>
</evidence>
<evidence type="ECO:0000313" key="12">
    <source>
        <dbReference type="Proteomes" id="UP000054408"/>
    </source>
</evidence>
<dbReference type="PROSITE" id="PS00101">
    <property type="entry name" value="HEXAPEP_TRANSFERASES"/>
    <property type="match status" value="1"/>
</dbReference>
<keyword evidence="12" id="KW-1185">Reference proteome</keyword>
<dbReference type="InterPro" id="IPR018357">
    <property type="entry name" value="Hexapep_transf_CS"/>
</dbReference>
<dbReference type="PROSITE" id="PS00188">
    <property type="entry name" value="BIOTIN"/>
    <property type="match status" value="1"/>
</dbReference>
<dbReference type="InterPro" id="IPR011053">
    <property type="entry name" value="Single_hybrid_motif"/>
</dbReference>
<gene>
    <name evidence="11" type="ORF">AMSG_06836</name>
</gene>
<comment type="catalytic activity">
    <reaction evidence="8">
        <text>propanoyl-CoA + hydrogencarbonate + ATP = (S)-methylmalonyl-CoA + ADP + phosphate + H(+)</text>
        <dbReference type="Rhea" id="RHEA:23720"/>
        <dbReference type="ChEBI" id="CHEBI:15378"/>
        <dbReference type="ChEBI" id="CHEBI:17544"/>
        <dbReference type="ChEBI" id="CHEBI:30616"/>
        <dbReference type="ChEBI" id="CHEBI:43474"/>
        <dbReference type="ChEBI" id="CHEBI:57327"/>
        <dbReference type="ChEBI" id="CHEBI:57392"/>
        <dbReference type="ChEBI" id="CHEBI:456216"/>
        <dbReference type="EC" id="6.4.1.3"/>
    </reaction>
    <physiologicalReaction direction="left-to-right" evidence="8">
        <dbReference type="Rhea" id="RHEA:23721"/>
    </physiologicalReaction>
</comment>
<dbReference type="PROSITE" id="PS50980">
    <property type="entry name" value="COA_CT_NTER"/>
    <property type="match status" value="1"/>
</dbReference>
<dbReference type="UniPathway" id="UPA00363">
    <property type="reaction ID" value="UER00861"/>
</dbReference>
<dbReference type="Gene3D" id="3.90.226.10">
    <property type="entry name" value="2-enoyl-CoA Hydratase, Chain A, domain 1"/>
    <property type="match status" value="2"/>
</dbReference>
<dbReference type="EC" id="6.4.1.3" evidence="2"/>
<organism evidence="11 12">
    <name type="scientific">Thecamonas trahens ATCC 50062</name>
    <dbReference type="NCBI Taxonomy" id="461836"/>
    <lineage>
        <taxon>Eukaryota</taxon>
        <taxon>Apusozoa</taxon>
        <taxon>Apusomonadida</taxon>
        <taxon>Apusomonadidae</taxon>
        <taxon>Thecamonas</taxon>
    </lineage>
</organism>
<dbReference type="SUPFAM" id="SSF51230">
    <property type="entry name" value="Single hybrid motif"/>
    <property type="match status" value="1"/>
</dbReference>
<proteinExistence type="predicted"/>
<dbReference type="InterPro" id="IPR000089">
    <property type="entry name" value="Biotin_lipoyl"/>
</dbReference>
<dbReference type="GO" id="GO:0004658">
    <property type="term" value="F:propionyl-CoA carboxylase activity"/>
    <property type="evidence" value="ECO:0007669"/>
    <property type="project" value="UniProtKB-EC"/>
</dbReference>
<dbReference type="PANTHER" id="PTHR43842">
    <property type="entry name" value="PROPIONYL-COA CARBOXYLASE BETA CHAIN"/>
    <property type="match status" value="1"/>
</dbReference>
<dbReference type="RefSeq" id="XP_013756894.1">
    <property type="nucleotide sequence ID" value="XM_013901440.1"/>
</dbReference>
<dbReference type="OMA" id="RYGNIHQ"/>
<name>A0A0L0DDE7_THETB</name>
<evidence type="ECO:0000256" key="3">
    <source>
        <dbReference type="ARBA" id="ARBA00023267"/>
    </source>
</evidence>
<comment type="subunit">
    <text evidence="4">The holoenzyme is a dodecamer composed of 6 PCCA/alpha subunits and 6 PCCB/beta subunits.</text>
</comment>
<evidence type="ECO:0000256" key="4">
    <source>
        <dbReference type="ARBA" id="ARBA00038567"/>
    </source>
</evidence>
<evidence type="ECO:0000256" key="6">
    <source>
        <dbReference type="ARBA" id="ARBA00042797"/>
    </source>
</evidence>
<dbReference type="Pfam" id="PF01039">
    <property type="entry name" value="Carboxyl_trans"/>
    <property type="match status" value="1"/>
</dbReference>
<dbReference type="InterPro" id="IPR011763">
    <property type="entry name" value="COA_CT_C"/>
</dbReference>
<evidence type="ECO:0000256" key="1">
    <source>
        <dbReference type="ARBA" id="ARBA00005060"/>
    </source>
</evidence>
<evidence type="ECO:0000259" key="10">
    <source>
        <dbReference type="PROSITE" id="PS50989"/>
    </source>
</evidence>
<dbReference type="Pfam" id="PF00364">
    <property type="entry name" value="Biotin_lipoyl"/>
    <property type="match status" value="1"/>
</dbReference>
<protein>
    <recommendedName>
        <fullName evidence="5">Propionyl-CoA carboxylase beta chain, mitochondrial</fullName>
        <ecNumber evidence="2">6.4.1.3</ecNumber>
    </recommendedName>
    <alternativeName>
        <fullName evidence="6">Propanoyl-CoA:carbon dioxide ligase subunit beta</fullName>
    </alternativeName>
</protein>
<dbReference type="GO" id="GO:0016740">
    <property type="term" value="F:transferase activity"/>
    <property type="evidence" value="ECO:0007669"/>
    <property type="project" value="InterPro"/>
</dbReference>
<dbReference type="Gene3D" id="2.40.50.100">
    <property type="match status" value="1"/>
</dbReference>
<evidence type="ECO:0000256" key="7">
    <source>
        <dbReference type="ARBA" id="ARBA00048208"/>
    </source>
</evidence>
<dbReference type="InterPro" id="IPR034733">
    <property type="entry name" value="AcCoA_carboxyl_beta"/>
</dbReference>
<dbReference type="InterPro" id="IPR029045">
    <property type="entry name" value="ClpP/crotonase-like_dom_sf"/>
</dbReference>
<dbReference type="GeneID" id="25565910"/>
<dbReference type="SUPFAM" id="SSF52096">
    <property type="entry name" value="ClpP/crotonase"/>
    <property type="match status" value="2"/>
</dbReference>
<evidence type="ECO:0000256" key="2">
    <source>
        <dbReference type="ARBA" id="ARBA00013050"/>
    </source>
</evidence>
<comment type="pathway">
    <text evidence="1">Metabolic intermediate metabolism; propanoyl-CoA degradation; succinyl-CoA from propanoyl-CoA: step 1/3.</text>
</comment>
<feature type="domain" description="CoA carboxyltransferase N-terminal" evidence="9">
    <location>
        <begin position="134"/>
        <end position="392"/>
    </location>
</feature>
<evidence type="ECO:0000256" key="5">
    <source>
        <dbReference type="ARBA" id="ARBA00041138"/>
    </source>
</evidence>
<dbReference type="OrthoDB" id="439921at2759"/>
<sequence length="641" mass="66338">MAEVRMRTAKAGEVVVAVPSALLGSVAVAEGAEVAAGTVLATLVVMKMQTEVVAHAPLRILRWGPALAAALDPATYSFLPLPPDLTVPLAAGDVLFRFRLVAEVPLPPPAPSVPSSPAMSSPQAVGQAEEDRPWDAALLRMAEIRERALAMGGAAAVAKQHGKGKGDVRGRIATLVDDGSFVEIGSLAGALSRDGASFAPANFVCGRGRVGGRIVVVGADDFTVRGGHADGGVVRKQMMAEKMAYRLRLPMVRLLDGSSGGGSVASLLKLPATYVPPLPAFRTKVALLRRVPVVAVLLGPVVGFGAARAMASHCRIMVAGTSQLFVAGPPVVAAATGLPPPTKNELGGAAVAGANGSIDIVASSEDAAELRPALRTVIPGSRSASYNPFLILALVLDAGYDTAPAWLELGSGYGRSLRSGLGRVGGVPVVWLASDPRFDGGLLTALAAAKLKRAVQLAEVFGLPVISLVDQPGFNIGLSAEAEATILHGTEALVAVFEAAPRLAWLSIIVRKCYGVAGGALLDHSDHLRLAWPSGDWGSLPLEGGLQAAFKAVLAGQPAAAAEAQIAQWTADIERIRDPIRTATVAGIDEIIDPASTRQAILAWLECVEHIFPACGESRIDDETRMWADEAIMFSGMDAKL</sequence>
<dbReference type="InterPro" id="IPR011762">
    <property type="entry name" value="COA_CT_N"/>
</dbReference>
<dbReference type="STRING" id="461836.A0A0L0DDE7"/>
<accession>A0A0L0DDE7</accession>
<evidence type="ECO:0000313" key="11">
    <source>
        <dbReference type="EMBL" id="KNC50349.1"/>
    </source>
</evidence>
<dbReference type="EMBL" id="GL349461">
    <property type="protein sequence ID" value="KNC50349.1"/>
    <property type="molecule type" value="Genomic_DNA"/>
</dbReference>
<dbReference type="PANTHER" id="PTHR43842:SF2">
    <property type="entry name" value="PROPIONYL-COA CARBOXYLASE BETA CHAIN, MITOCHONDRIAL"/>
    <property type="match status" value="1"/>
</dbReference>